<gene>
    <name evidence="3" type="ORF">IV203_018485</name>
</gene>
<evidence type="ECO:0000313" key="4">
    <source>
        <dbReference type="Proteomes" id="UP000693970"/>
    </source>
</evidence>
<evidence type="ECO:0000256" key="1">
    <source>
        <dbReference type="SAM" id="Phobius"/>
    </source>
</evidence>
<dbReference type="PROSITE" id="PS51462">
    <property type="entry name" value="NUDIX"/>
    <property type="match status" value="1"/>
</dbReference>
<protein>
    <submittedName>
        <fullName evidence="3">NUDIX hydrolase domain-like protein</fullName>
    </submittedName>
</protein>
<keyword evidence="4" id="KW-1185">Reference proteome</keyword>
<dbReference type="InterPro" id="IPR000086">
    <property type="entry name" value="NUDIX_hydrolase_dom"/>
</dbReference>
<dbReference type="Pfam" id="PF00293">
    <property type="entry name" value="NUDIX"/>
    <property type="match status" value="1"/>
</dbReference>
<dbReference type="Proteomes" id="UP000693970">
    <property type="component" value="Unassembled WGS sequence"/>
</dbReference>
<dbReference type="OrthoDB" id="447842at2759"/>
<keyword evidence="3" id="KW-0378">Hydrolase</keyword>
<keyword evidence="1" id="KW-1133">Transmembrane helix</keyword>
<keyword evidence="1" id="KW-0812">Transmembrane</keyword>
<name>A0A9K3Q5M2_9STRA</name>
<organism evidence="3 4">
    <name type="scientific">Nitzschia inconspicua</name>
    <dbReference type="NCBI Taxonomy" id="303405"/>
    <lineage>
        <taxon>Eukaryota</taxon>
        <taxon>Sar</taxon>
        <taxon>Stramenopiles</taxon>
        <taxon>Ochrophyta</taxon>
        <taxon>Bacillariophyta</taxon>
        <taxon>Bacillariophyceae</taxon>
        <taxon>Bacillariophycidae</taxon>
        <taxon>Bacillariales</taxon>
        <taxon>Bacillariaceae</taxon>
        <taxon>Nitzschia</taxon>
    </lineage>
</organism>
<dbReference type="PANTHER" id="PTHR43736">
    <property type="entry name" value="ADP-RIBOSE PYROPHOSPHATASE"/>
    <property type="match status" value="1"/>
</dbReference>
<accession>A0A9K3Q5M2</accession>
<dbReference type="EMBL" id="JAGRRH010000003">
    <property type="protein sequence ID" value="KAG7372342.1"/>
    <property type="molecule type" value="Genomic_DNA"/>
</dbReference>
<dbReference type="AlphaFoldDB" id="A0A9K3Q5M2"/>
<dbReference type="PANTHER" id="PTHR43736:SF1">
    <property type="entry name" value="DIHYDRONEOPTERIN TRIPHOSPHATE DIPHOSPHATASE"/>
    <property type="match status" value="1"/>
</dbReference>
<reference evidence="3" key="1">
    <citation type="journal article" date="2021" name="Sci. Rep.">
        <title>Diploid genomic architecture of Nitzschia inconspicua, an elite biomass production diatom.</title>
        <authorList>
            <person name="Oliver A."/>
            <person name="Podell S."/>
            <person name="Pinowska A."/>
            <person name="Traller J.C."/>
            <person name="Smith S.R."/>
            <person name="McClure R."/>
            <person name="Beliaev A."/>
            <person name="Bohutskyi P."/>
            <person name="Hill E.A."/>
            <person name="Rabines A."/>
            <person name="Zheng H."/>
            <person name="Allen L.Z."/>
            <person name="Kuo A."/>
            <person name="Grigoriev I.V."/>
            <person name="Allen A.E."/>
            <person name="Hazlebeck D."/>
            <person name="Allen E.E."/>
        </authorList>
    </citation>
    <scope>NUCLEOTIDE SEQUENCE</scope>
    <source>
        <strain evidence="3">Hildebrandi</strain>
    </source>
</reference>
<feature type="domain" description="Nudix hydrolase" evidence="2">
    <location>
        <begin position="81"/>
        <end position="222"/>
    </location>
</feature>
<evidence type="ECO:0000313" key="3">
    <source>
        <dbReference type="EMBL" id="KAG7372342.1"/>
    </source>
</evidence>
<dbReference type="GO" id="GO:0016787">
    <property type="term" value="F:hydrolase activity"/>
    <property type="evidence" value="ECO:0007669"/>
    <property type="project" value="UniProtKB-KW"/>
</dbReference>
<proteinExistence type="predicted"/>
<reference evidence="3" key="2">
    <citation type="submission" date="2021-04" db="EMBL/GenBank/DDBJ databases">
        <authorList>
            <person name="Podell S."/>
        </authorList>
    </citation>
    <scope>NUCLEOTIDE SEQUENCE</scope>
    <source>
        <strain evidence="3">Hildebrandi</strain>
    </source>
</reference>
<comment type="caution">
    <text evidence="3">The sequence shown here is derived from an EMBL/GenBank/DDBJ whole genome shotgun (WGS) entry which is preliminary data.</text>
</comment>
<sequence length="233" mass="25843">MSNSTTNTALAASFFLGAAVSFLVSNVINKKKTSLNRTNAGATMEGNDLSLYYGDISQLTTVTQSRKFLPSEVYGKLVRDCVVCCVDCLLVRTSKEGKKECLLVLRSSEPVKGVWWLPGGRLLKGESFFAAAKRKAQEETGLTNVTCIQVLGVWNTFFPTSNWDTDTEKGTQTVNPIVLVELNDEGADVKLDDTSEEWRWISLDPEEAIQNGEDKYVVQGLLRLQAWNPSYNR</sequence>
<feature type="transmembrane region" description="Helical" evidence="1">
    <location>
        <begin position="6"/>
        <end position="28"/>
    </location>
</feature>
<evidence type="ECO:0000259" key="2">
    <source>
        <dbReference type="PROSITE" id="PS51462"/>
    </source>
</evidence>
<keyword evidence="1" id="KW-0472">Membrane</keyword>